<dbReference type="RefSeq" id="WP_111378507.1">
    <property type="nucleotide sequence ID" value="NZ_CP043612.1"/>
</dbReference>
<protein>
    <recommendedName>
        <fullName evidence="4">Por secretion system C-terminal sorting domain-containing protein</fullName>
    </recommendedName>
</protein>
<gene>
    <name evidence="2" type="ORF">SAMN06265220_101540</name>
</gene>
<name>A0A521AYX3_9FLAO</name>
<proteinExistence type="predicted"/>
<evidence type="ECO:0000256" key="1">
    <source>
        <dbReference type="SAM" id="SignalP"/>
    </source>
</evidence>
<keyword evidence="3" id="KW-1185">Reference proteome</keyword>
<dbReference type="AlphaFoldDB" id="A0A521AYX3"/>
<feature type="chain" id="PRO_5021973719" description="Por secretion system C-terminal sorting domain-containing protein" evidence="1">
    <location>
        <begin position="21"/>
        <end position="391"/>
    </location>
</feature>
<reference evidence="2 3" key="1">
    <citation type="submission" date="2017-05" db="EMBL/GenBank/DDBJ databases">
        <authorList>
            <person name="Varghese N."/>
            <person name="Submissions S."/>
        </authorList>
    </citation>
    <scope>NUCLEOTIDE SEQUENCE [LARGE SCALE GENOMIC DNA]</scope>
    <source>
        <strain evidence="2 3">DSM 29982</strain>
    </source>
</reference>
<dbReference type="EMBL" id="FXTQ01000001">
    <property type="protein sequence ID" value="SMO39961.1"/>
    <property type="molecule type" value="Genomic_DNA"/>
</dbReference>
<organism evidence="2 3">
    <name type="scientific">Flavobacterium nitrogenifigens</name>
    <dbReference type="NCBI Taxonomy" id="1617283"/>
    <lineage>
        <taxon>Bacteria</taxon>
        <taxon>Pseudomonadati</taxon>
        <taxon>Bacteroidota</taxon>
        <taxon>Flavobacteriia</taxon>
        <taxon>Flavobacteriales</taxon>
        <taxon>Flavobacteriaceae</taxon>
        <taxon>Flavobacterium</taxon>
    </lineage>
</organism>
<evidence type="ECO:0000313" key="2">
    <source>
        <dbReference type="EMBL" id="SMO39961.1"/>
    </source>
</evidence>
<feature type="signal peptide" evidence="1">
    <location>
        <begin position="1"/>
        <end position="20"/>
    </location>
</feature>
<dbReference type="OrthoDB" id="1377401at2"/>
<accession>A0A521AYX3</accession>
<sequence length="391" mass="44934">MKKLYLLFFMILCSLSNINAQTEYGILFVSDINPREELEQTVGSHQINFSNQMLDFYPNDMYTPILRQDFFYVSPIDNKINFYFASEHRGCYITQNPVYDVLSPNNSNNGSEVYFLGCFASTIPYLIHLFPSGKTSYCAEETIELNNGWNWQYKFDSENWQDFPASYQEQRSAYFKLSDLPGYNNKSVVHFRTGYHSQYTNTVTYNIIPCSPKITSVSEENYTSCVYSNDGTVNVVFSRELMQNESFRFSFFYKNGAQIPDPQILVDPQNAKKYTFSGLAQGEYYFKYQTFIGTQESSVNEPPNPSFKILPPLSEFKFEIAETQPACNGEKGKIQIKATGGQSPYTYKIDSGPEIEFESITNEITVPQGTYYIKVTDKKTCIDITANDQKI</sequence>
<keyword evidence="1" id="KW-0732">Signal</keyword>
<evidence type="ECO:0008006" key="4">
    <source>
        <dbReference type="Google" id="ProtNLM"/>
    </source>
</evidence>
<dbReference type="Proteomes" id="UP000319267">
    <property type="component" value="Unassembled WGS sequence"/>
</dbReference>
<evidence type="ECO:0000313" key="3">
    <source>
        <dbReference type="Proteomes" id="UP000319267"/>
    </source>
</evidence>